<dbReference type="Proteomes" id="UP000192277">
    <property type="component" value="Unassembled WGS sequence"/>
</dbReference>
<sequence length="93" mass="10884">MKMLFKRLFYIYYIDWCMPKKKKGLSVETERPLTIACHMKKSKNLFNVKHLLRSNSSSSYSLTALSYNELLLLFIILNAAIILNVFFTPICIT</sequence>
<dbReference type="EMBL" id="LWBO01000044">
    <property type="protein sequence ID" value="OQP42644.1"/>
    <property type="molecule type" value="Genomic_DNA"/>
</dbReference>
<accession>A0ABX3NQB4</accession>
<keyword evidence="1" id="KW-1133">Transmembrane helix</keyword>
<keyword evidence="1" id="KW-0812">Transmembrane</keyword>
<evidence type="ECO:0000313" key="3">
    <source>
        <dbReference type="Proteomes" id="UP000192277"/>
    </source>
</evidence>
<feature type="transmembrane region" description="Helical" evidence="1">
    <location>
        <begin position="70"/>
        <end position="92"/>
    </location>
</feature>
<proteinExistence type="predicted"/>
<protein>
    <submittedName>
        <fullName evidence="2">Uncharacterized protein</fullName>
    </submittedName>
</protein>
<evidence type="ECO:0000313" key="2">
    <source>
        <dbReference type="EMBL" id="OQP42644.1"/>
    </source>
</evidence>
<keyword evidence="1" id="KW-0472">Membrane</keyword>
<reference evidence="2 3" key="1">
    <citation type="submission" date="2016-04" db="EMBL/GenBank/DDBJ databases">
        <authorList>
            <person name="Chen L."/>
            <person name="Zhuang W."/>
            <person name="Wang G."/>
        </authorList>
    </citation>
    <scope>NUCLEOTIDE SEQUENCE [LARGE SCALE GENOMIC DNA]</scope>
    <source>
        <strain evidence="3">GR20</strain>
    </source>
</reference>
<name>A0ABX3NQB4_9BACT</name>
<gene>
    <name evidence="2" type="ORF">A4D02_13855</name>
</gene>
<organism evidence="2 3">
    <name type="scientific">Niastella koreensis</name>
    <dbReference type="NCBI Taxonomy" id="354356"/>
    <lineage>
        <taxon>Bacteria</taxon>
        <taxon>Pseudomonadati</taxon>
        <taxon>Bacteroidota</taxon>
        <taxon>Chitinophagia</taxon>
        <taxon>Chitinophagales</taxon>
        <taxon>Chitinophagaceae</taxon>
        <taxon>Niastella</taxon>
    </lineage>
</organism>
<comment type="caution">
    <text evidence="2">The sequence shown here is derived from an EMBL/GenBank/DDBJ whole genome shotgun (WGS) entry which is preliminary data.</text>
</comment>
<keyword evidence="3" id="KW-1185">Reference proteome</keyword>
<evidence type="ECO:0000256" key="1">
    <source>
        <dbReference type="SAM" id="Phobius"/>
    </source>
</evidence>